<reference evidence="2" key="1">
    <citation type="submission" date="2018-11" db="EMBL/GenBank/DDBJ databases">
        <authorList>
            <consortium name="Pathogen Informatics"/>
        </authorList>
    </citation>
    <scope>NUCLEOTIDE SEQUENCE</scope>
</reference>
<feature type="compositionally biased region" description="Polar residues" evidence="1">
    <location>
        <begin position="176"/>
        <end position="187"/>
    </location>
</feature>
<feature type="compositionally biased region" description="Polar residues" evidence="1">
    <location>
        <begin position="64"/>
        <end position="77"/>
    </location>
</feature>
<feature type="region of interest" description="Disordered" evidence="1">
    <location>
        <begin position="64"/>
        <end position="86"/>
    </location>
</feature>
<accession>A0A3S5ACL9</accession>
<dbReference type="EMBL" id="CAAALY010075718">
    <property type="protein sequence ID" value="VEL25700.1"/>
    <property type="molecule type" value="Genomic_DNA"/>
</dbReference>
<feature type="compositionally biased region" description="Basic and acidic residues" evidence="1">
    <location>
        <begin position="163"/>
        <end position="173"/>
    </location>
</feature>
<keyword evidence="3" id="KW-1185">Reference proteome</keyword>
<evidence type="ECO:0000256" key="1">
    <source>
        <dbReference type="SAM" id="MobiDB-lite"/>
    </source>
</evidence>
<evidence type="ECO:0000313" key="2">
    <source>
        <dbReference type="EMBL" id="VEL25700.1"/>
    </source>
</evidence>
<gene>
    <name evidence="2" type="ORF">PXEA_LOCUS19140</name>
</gene>
<feature type="compositionally biased region" description="Polar residues" evidence="1">
    <location>
        <begin position="147"/>
        <end position="161"/>
    </location>
</feature>
<feature type="region of interest" description="Disordered" evidence="1">
    <location>
        <begin position="131"/>
        <end position="187"/>
    </location>
</feature>
<protein>
    <submittedName>
        <fullName evidence="2">Uncharacterized protein</fullName>
    </submittedName>
</protein>
<sequence>MIVPIRPLKSAILSRLHLVDPFSLTVQISRRRCCIFPSSSILNSTSNSASTSDDRILLDNQIKPNNITNPNPQSQSPAFHVLPQASNPSEVPLPPGLLLAWEQPQCTLRLSDMKLVRLKRCWRTAFPHFSPSDKSADAANKPLSPRPDSQSYSSPEDSINLGSERRPCKEAIRPNRSGSLSQVSSTLTPDQGIPFGWLRRQLVASFRMQELILQLETRGKFICHL</sequence>
<dbReference type="AlphaFoldDB" id="A0A3S5ACL9"/>
<comment type="caution">
    <text evidence="2">The sequence shown here is derived from an EMBL/GenBank/DDBJ whole genome shotgun (WGS) entry which is preliminary data.</text>
</comment>
<name>A0A3S5ACL9_9PLAT</name>
<proteinExistence type="predicted"/>
<dbReference type="Proteomes" id="UP000784294">
    <property type="component" value="Unassembled WGS sequence"/>
</dbReference>
<evidence type="ECO:0000313" key="3">
    <source>
        <dbReference type="Proteomes" id="UP000784294"/>
    </source>
</evidence>
<organism evidence="2 3">
    <name type="scientific">Protopolystoma xenopodis</name>
    <dbReference type="NCBI Taxonomy" id="117903"/>
    <lineage>
        <taxon>Eukaryota</taxon>
        <taxon>Metazoa</taxon>
        <taxon>Spiralia</taxon>
        <taxon>Lophotrochozoa</taxon>
        <taxon>Platyhelminthes</taxon>
        <taxon>Monogenea</taxon>
        <taxon>Polyopisthocotylea</taxon>
        <taxon>Polystomatidea</taxon>
        <taxon>Polystomatidae</taxon>
        <taxon>Protopolystoma</taxon>
    </lineage>
</organism>